<dbReference type="PROSITE" id="PS50115">
    <property type="entry name" value="ARFGAP"/>
    <property type="match status" value="1"/>
</dbReference>
<dbReference type="FunFam" id="2.30.29.30:FF:000026">
    <property type="entry name" value="Arf-GAP with coiled-coil, ANK repeat and PH domain-containing protein 2"/>
    <property type="match status" value="1"/>
</dbReference>
<dbReference type="PANTHER" id="PTHR23180">
    <property type="entry name" value="CENTAURIN/ARF"/>
    <property type="match status" value="1"/>
</dbReference>
<organism evidence="2 3">
    <name type="scientific">Geospiza parvula</name>
    <name type="common">Small tree-finch</name>
    <name type="synonym">Camarhynchus parvulus</name>
    <dbReference type="NCBI Taxonomy" id="87175"/>
    <lineage>
        <taxon>Eukaryota</taxon>
        <taxon>Metazoa</taxon>
        <taxon>Chordata</taxon>
        <taxon>Craniata</taxon>
        <taxon>Vertebrata</taxon>
        <taxon>Euteleostomi</taxon>
        <taxon>Archelosauria</taxon>
        <taxon>Archosauria</taxon>
        <taxon>Dinosauria</taxon>
        <taxon>Saurischia</taxon>
        <taxon>Theropoda</taxon>
        <taxon>Coelurosauria</taxon>
        <taxon>Aves</taxon>
        <taxon>Neognathae</taxon>
        <taxon>Neoaves</taxon>
        <taxon>Telluraves</taxon>
        <taxon>Australaves</taxon>
        <taxon>Passeriformes</taxon>
        <taxon>Thraupidae</taxon>
        <taxon>Camarhynchus</taxon>
    </lineage>
</organism>
<reference evidence="2" key="2">
    <citation type="submission" date="2025-09" db="UniProtKB">
        <authorList>
            <consortium name="Ensembl"/>
        </authorList>
    </citation>
    <scope>IDENTIFICATION</scope>
</reference>
<dbReference type="SMART" id="SM00233">
    <property type="entry name" value="PH"/>
    <property type="match status" value="1"/>
</dbReference>
<dbReference type="InterPro" id="IPR037278">
    <property type="entry name" value="ARFGAP/RecO"/>
</dbReference>
<keyword evidence="1" id="KW-0343">GTPase activation</keyword>
<dbReference type="Pfam" id="PF00169">
    <property type="entry name" value="PH"/>
    <property type="match status" value="1"/>
</dbReference>
<dbReference type="Gene3D" id="1.25.40.20">
    <property type="entry name" value="Ankyrin repeat-containing domain"/>
    <property type="match status" value="1"/>
</dbReference>
<comment type="domain">
    <text evidence="1">PH domain binds phospholipids including phosphatidic acid, phosphatidylinositol 3-phosphate, phosphatidylinositol 3,5-bisphosphate (PIP2) and phosphatidylinositol 3,4,5-trisphosphate (PIP3). May mediate protein binding to PIP2 or PIP3 containing membranes.</text>
</comment>
<dbReference type="InterPro" id="IPR001849">
    <property type="entry name" value="PH_domain"/>
</dbReference>
<dbReference type="Pfam" id="PF12796">
    <property type="entry name" value="Ank_2"/>
    <property type="match status" value="1"/>
</dbReference>
<dbReference type="InterPro" id="IPR038508">
    <property type="entry name" value="ArfGAP_dom_sf"/>
</dbReference>
<dbReference type="InterPro" id="IPR001164">
    <property type="entry name" value="ArfGAP_dom"/>
</dbReference>
<accession>A0A8C3N7V5</accession>
<keyword evidence="1" id="KW-0862">Zinc</keyword>
<keyword evidence="1" id="KW-0677">Repeat</keyword>
<dbReference type="SUPFAM" id="SSF48403">
    <property type="entry name" value="Ankyrin repeat"/>
    <property type="match status" value="1"/>
</dbReference>
<dbReference type="PROSITE" id="PS50003">
    <property type="entry name" value="PH_DOMAIN"/>
    <property type="match status" value="1"/>
</dbReference>
<dbReference type="GO" id="GO:0010008">
    <property type="term" value="C:endosome membrane"/>
    <property type="evidence" value="ECO:0007669"/>
    <property type="project" value="UniProtKB-SubCell"/>
</dbReference>
<dbReference type="GO" id="GO:0005096">
    <property type="term" value="F:GTPase activator activity"/>
    <property type="evidence" value="ECO:0007669"/>
    <property type="project" value="UniProtKB-KW"/>
</dbReference>
<keyword evidence="1" id="KW-0863">Zinc-finger</keyword>
<keyword evidence="3" id="KW-1185">Reference proteome</keyword>
<dbReference type="GO" id="GO:0008270">
    <property type="term" value="F:zinc ion binding"/>
    <property type="evidence" value="ECO:0007669"/>
    <property type="project" value="UniProtKB-KW"/>
</dbReference>
<comment type="function">
    <text evidence="1">GTPase-activating protein for the ADP ribosylation factor family.</text>
</comment>
<dbReference type="Ensembl" id="ENSCPVT00000017894.2">
    <property type="protein sequence ID" value="ENSCPVP00000017130.2"/>
    <property type="gene ID" value="ENSCPVG00000012526.2"/>
</dbReference>
<reference evidence="2" key="1">
    <citation type="submission" date="2025-08" db="UniProtKB">
        <authorList>
            <consortium name="Ensembl"/>
        </authorList>
    </citation>
    <scope>IDENTIFICATION</scope>
</reference>
<dbReference type="SUPFAM" id="SSF50729">
    <property type="entry name" value="PH domain-like"/>
    <property type="match status" value="1"/>
</dbReference>
<dbReference type="Pfam" id="PF01412">
    <property type="entry name" value="ArfGap"/>
    <property type="match status" value="1"/>
</dbReference>
<dbReference type="CDD" id="cd13250">
    <property type="entry name" value="PH_ACAP"/>
    <property type="match status" value="1"/>
</dbReference>
<dbReference type="SMART" id="SM00105">
    <property type="entry name" value="ArfGap"/>
    <property type="match status" value="1"/>
</dbReference>
<dbReference type="InterPro" id="IPR002110">
    <property type="entry name" value="Ankyrin_rpt"/>
</dbReference>
<dbReference type="PROSITE" id="PS50297">
    <property type="entry name" value="ANK_REP_REGION"/>
    <property type="match status" value="1"/>
</dbReference>
<dbReference type="PRINTS" id="PR00405">
    <property type="entry name" value="REVINTRACTNG"/>
</dbReference>
<accession>A0A8U8BL57</accession>
<dbReference type="InterPro" id="IPR011993">
    <property type="entry name" value="PH-like_dom_sf"/>
</dbReference>
<dbReference type="AlphaFoldDB" id="A0A8C3N7V5"/>
<sequence>GARRRRELEQRQQLLLQQEVGVASAEAGPQAPPMEGYLYKRASNAFRTWSRRWFFIRSNQLLYLKRARDPPTVVIEDLRLCTVKPCPDLERRFCFEVVSPSKSCVLQADSGSGQQRWLRAVQSGIACAYSQGAPNAQVGTPKISQNGAPGGGGAGARSPRCGAVLGLEGNGNCCDCREPRPEWASVNLGITLCIQCSAIHRSLGVHFSKVRSLTLDSWEPELVKLMCSLGNLALNGIYEARVEEMGHGRGFPWVAWFSVCGVCVGVVFCGWAWFSVCGRGFLWVGVVSRVWAWFSVGGRGFPWVGACDPWWACPVAPPPEPAEPEGAPCLHPGALLAWAARRRRLRTMAEALAQGADPGWANGADGNRTPLLEAVAVNSLLACEFLLQNGASVNQSDSHGRGPLHHATMLGHTGLACLFLKRGADVNAVDADGKDPLTIAMDLANADIVTLLRLAKMRELEVAQGQTGDDTYLDIFLDISLMASDHPEKLARAPPPKHSTL</sequence>
<dbReference type="InterPro" id="IPR045258">
    <property type="entry name" value="ACAP1/2/3-like"/>
</dbReference>
<proteinExistence type="predicted"/>
<dbReference type="PANTHER" id="PTHR23180:SF197">
    <property type="entry name" value="ARF-GAP WITH COILED-COIL, ANK REPEAT AND PH DOMAIN-CONTAINING PROTEIN 1"/>
    <property type="match status" value="1"/>
</dbReference>
<dbReference type="Proteomes" id="UP000694382">
    <property type="component" value="Unassembled WGS sequence"/>
</dbReference>
<comment type="domain">
    <text evidence="1">The BAR domain mediates homodimerization, it can neither bind membrane nor impart curvature, but instead requires the neighboring PH domain to achieve these functions.</text>
</comment>
<evidence type="ECO:0000313" key="2">
    <source>
        <dbReference type="Ensembl" id="ENSCPVP00000017130.2"/>
    </source>
</evidence>
<name>A0A8C3N7V5_GEOPR</name>
<evidence type="ECO:0000256" key="1">
    <source>
        <dbReference type="RuleBase" id="RU369028"/>
    </source>
</evidence>
<dbReference type="InterPro" id="IPR036770">
    <property type="entry name" value="Ankyrin_rpt-contain_sf"/>
</dbReference>
<dbReference type="Gene3D" id="2.30.29.30">
    <property type="entry name" value="Pleckstrin-homology domain (PH domain)/Phosphotyrosine-binding domain (PTB)"/>
    <property type="match status" value="1"/>
</dbReference>
<comment type="subcellular location">
    <subcellularLocation>
        <location evidence="1">Endosome membrane</location>
        <topology evidence="1">Peripheral membrane protein</topology>
    </subcellularLocation>
</comment>
<dbReference type="SUPFAM" id="SSF57863">
    <property type="entry name" value="ArfGap/RecO-like zinc finger"/>
    <property type="match status" value="1"/>
</dbReference>
<keyword evidence="1" id="KW-0040">ANK repeat</keyword>
<evidence type="ECO:0000313" key="3">
    <source>
        <dbReference type="Proteomes" id="UP000694382"/>
    </source>
</evidence>
<protein>
    <recommendedName>
        <fullName evidence="1">Arf-GAP with coiled-coil, ANK repeat and PH domain-containing protein</fullName>
        <shortName evidence="1">Cnt-b</shortName>
    </recommendedName>
    <alternativeName>
        <fullName evidence="1">Centaurin-beta</fullName>
    </alternativeName>
</protein>
<dbReference type="SMART" id="SM00248">
    <property type="entry name" value="ANK"/>
    <property type="match status" value="3"/>
</dbReference>
<comment type="activity regulation">
    <text evidence="1">GAP activity stimulated by phosphatidylinositol 4,5-bisphosphate (PIP2) and phosphatidic acid.</text>
</comment>
<dbReference type="PROSITE" id="PS50088">
    <property type="entry name" value="ANK_REPEAT"/>
    <property type="match status" value="2"/>
</dbReference>
<keyword evidence="1" id="KW-0479">Metal-binding</keyword>
<keyword evidence="1" id="KW-0967">Endosome</keyword>
<dbReference type="Gene3D" id="1.10.220.150">
    <property type="entry name" value="Arf GTPase activating protein"/>
    <property type="match status" value="1"/>
</dbReference>